<dbReference type="AlphaFoldDB" id="A0AAV3Z611"/>
<evidence type="ECO:0000313" key="2">
    <source>
        <dbReference type="EMBL" id="GFN90706.1"/>
    </source>
</evidence>
<keyword evidence="3" id="KW-1185">Reference proteome</keyword>
<feature type="compositionally biased region" description="Acidic residues" evidence="1">
    <location>
        <begin position="21"/>
        <end position="30"/>
    </location>
</feature>
<feature type="region of interest" description="Disordered" evidence="1">
    <location>
        <begin position="1"/>
        <end position="32"/>
    </location>
</feature>
<sequence length="104" mass="11604">MAATMTETPMMTSSAAQTDGGSDDSEEDGGEVQVIELPSLFPPPTTATVGVQADLGARRLSQKTERVRREHQVSLKRLQRKFLSIRRKCQLEGLFQVHCRLGWF</sequence>
<reference evidence="2 3" key="1">
    <citation type="journal article" date="2021" name="Elife">
        <title>Chloroplast acquisition without the gene transfer in kleptoplastic sea slugs, Plakobranchus ocellatus.</title>
        <authorList>
            <person name="Maeda T."/>
            <person name="Takahashi S."/>
            <person name="Yoshida T."/>
            <person name="Shimamura S."/>
            <person name="Takaki Y."/>
            <person name="Nagai Y."/>
            <person name="Toyoda A."/>
            <person name="Suzuki Y."/>
            <person name="Arimoto A."/>
            <person name="Ishii H."/>
            <person name="Satoh N."/>
            <person name="Nishiyama T."/>
            <person name="Hasebe M."/>
            <person name="Maruyama T."/>
            <person name="Minagawa J."/>
            <person name="Obokata J."/>
            <person name="Shigenobu S."/>
        </authorList>
    </citation>
    <scope>NUCLEOTIDE SEQUENCE [LARGE SCALE GENOMIC DNA]</scope>
</reference>
<dbReference type="Proteomes" id="UP000735302">
    <property type="component" value="Unassembled WGS sequence"/>
</dbReference>
<feature type="compositionally biased region" description="Low complexity" evidence="1">
    <location>
        <begin position="1"/>
        <end position="20"/>
    </location>
</feature>
<evidence type="ECO:0000256" key="1">
    <source>
        <dbReference type="SAM" id="MobiDB-lite"/>
    </source>
</evidence>
<proteinExistence type="predicted"/>
<dbReference type="EMBL" id="BLXT01002056">
    <property type="protein sequence ID" value="GFN90706.1"/>
    <property type="molecule type" value="Genomic_DNA"/>
</dbReference>
<gene>
    <name evidence="2" type="ORF">PoB_001721200</name>
</gene>
<protein>
    <submittedName>
        <fullName evidence="2">Uncharacterized protein</fullName>
    </submittedName>
</protein>
<accession>A0AAV3Z611</accession>
<comment type="caution">
    <text evidence="2">The sequence shown here is derived from an EMBL/GenBank/DDBJ whole genome shotgun (WGS) entry which is preliminary data.</text>
</comment>
<organism evidence="2 3">
    <name type="scientific">Plakobranchus ocellatus</name>
    <dbReference type="NCBI Taxonomy" id="259542"/>
    <lineage>
        <taxon>Eukaryota</taxon>
        <taxon>Metazoa</taxon>
        <taxon>Spiralia</taxon>
        <taxon>Lophotrochozoa</taxon>
        <taxon>Mollusca</taxon>
        <taxon>Gastropoda</taxon>
        <taxon>Heterobranchia</taxon>
        <taxon>Euthyneura</taxon>
        <taxon>Panpulmonata</taxon>
        <taxon>Sacoglossa</taxon>
        <taxon>Placobranchoidea</taxon>
        <taxon>Plakobranchidae</taxon>
        <taxon>Plakobranchus</taxon>
    </lineage>
</organism>
<name>A0AAV3Z611_9GAST</name>
<evidence type="ECO:0000313" key="3">
    <source>
        <dbReference type="Proteomes" id="UP000735302"/>
    </source>
</evidence>